<keyword evidence="1" id="KW-0472">Membrane</keyword>
<accession>A0ABU0GIW4</accession>
<dbReference type="RefSeq" id="WP_134851638.1">
    <property type="nucleotide sequence ID" value="NZ_CP194061.1"/>
</dbReference>
<evidence type="ECO:0008006" key="4">
    <source>
        <dbReference type="Google" id="ProtNLM"/>
    </source>
</evidence>
<name>A0ABU0GIW4_9CELL</name>
<comment type="caution">
    <text evidence="2">The sequence shown here is derived from an EMBL/GenBank/DDBJ whole genome shotgun (WGS) entry which is preliminary data.</text>
</comment>
<dbReference type="EMBL" id="JAUSVM010000001">
    <property type="protein sequence ID" value="MDQ0425291.1"/>
    <property type="molecule type" value="Genomic_DNA"/>
</dbReference>
<dbReference type="Proteomes" id="UP001240250">
    <property type="component" value="Unassembled WGS sequence"/>
</dbReference>
<keyword evidence="1" id="KW-1133">Transmembrane helix</keyword>
<evidence type="ECO:0000313" key="3">
    <source>
        <dbReference type="Proteomes" id="UP001240250"/>
    </source>
</evidence>
<feature type="transmembrane region" description="Helical" evidence="1">
    <location>
        <begin position="68"/>
        <end position="87"/>
    </location>
</feature>
<sequence length="120" mass="11967">MATTRPPSEAPGAAARRPGAATLVAAVGVLLLGGWAWFALHWATPVQGVCAAIYPAPPGCSPERVGVARVWSGVLVAGVVVAVLLARRSTRSRAVTVAVACAALLALVLVAAAVLRGAPV</sequence>
<evidence type="ECO:0000256" key="1">
    <source>
        <dbReference type="SAM" id="Phobius"/>
    </source>
</evidence>
<keyword evidence="3" id="KW-1185">Reference proteome</keyword>
<evidence type="ECO:0000313" key="2">
    <source>
        <dbReference type="EMBL" id="MDQ0425291.1"/>
    </source>
</evidence>
<protein>
    <recommendedName>
        <fullName evidence="4">DUF998 domain-containing protein</fullName>
    </recommendedName>
</protein>
<gene>
    <name evidence="2" type="ORF">JO380_001672</name>
</gene>
<feature type="transmembrane region" description="Helical" evidence="1">
    <location>
        <begin position="94"/>
        <end position="115"/>
    </location>
</feature>
<feature type="transmembrane region" description="Helical" evidence="1">
    <location>
        <begin position="20"/>
        <end position="38"/>
    </location>
</feature>
<keyword evidence="1" id="KW-0812">Transmembrane</keyword>
<reference evidence="2 3" key="1">
    <citation type="submission" date="2023-07" db="EMBL/GenBank/DDBJ databases">
        <title>Sequencing the genomes of 1000 actinobacteria strains.</title>
        <authorList>
            <person name="Klenk H.-P."/>
        </authorList>
    </citation>
    <scope>NUCLEOTIDE SEQUENCE [LARGE SCALE GENOMIC DNA]</scope>
    <source>
        <strain evidence="2 3">DSM 14785</strain>
    </source>
</reference>
<organism evidence="2 3">
    <name type="scientific">Cellulomonas iranensis</name>
    <dbReference type="NCBI Taxonomy" id="76862"/>
    <lineage>
        <taxon>Bacteria</taxon>
        <taxon>Bacillati</taxon>
        <taxon>Actinomycetota</taxon>
        <taxon>Actinomycetes</taxon>
        <taxon>Micrococcales</taxon>
        <taxon>Cellulomonadaceae</taxon>
        <taxon>Cellulomonas</taxon>
    </lineage>
</organism>
<proteinExistence type="predicted"/>